<proteinExistence type="predicted"/>
<comment type="caution">
    <text evidence="2">The sequence shown here is derived from an EMBL/GenBank/DDBJ whole genome shotgun (WGS) entry which is preliminary data.</text>
</comment>
<dbReference type="Gene3D" id="2.60.300.12">
    <property type="entry name" value="HesB-like domain"/>
    <property type="match status" value="1"/>
</dbReference>
<accession>A0A2T4TWD0</accession>
<dbReference type="InterPro" id="IPR000361">
    <property type="entry name" value="ATAP_core_dom"/>
</dbReference>
<evidence type="ECO:0000259" key="1">
    <source>
        <dbReference type="Pfam" id="PF01521"/>
    </source>
</evidence>
<reference evidence="2 3" key="1">
    <citation type="submission" date="2017-09" db="EMBL/GenBank/DDBJ databases">
        <title>Bloom of a denitrifying methanotroph, Candidatus Methylomirabilis limnetica, in a deep stratified lake.</title>
        <authorList>
            <person name="Graf J.S."/>
            <person name="Marchant H.K."/>
            <person name="Tienken D."/>
            <person name="Hach P.F."/>
            <person name="Brand A."/>
            <person name="Schubert C.J."/>
            <person name="Kuypers M.M."/>
            <person name="Milucka J."/>
        </authorList>
    </citation>
    <scope>NUCLEOTIDE SEQUENCE [LARGE SCALE GENOMIC DNA]</scope>
    <source>
        <strain evidence="2 3">Zug</strain>
    </source>
</reference>
<dbReference type="RefSeq" id="WP_107563224.1">
    <property type="nucleotide sequence ID" value="NZ_NVQC01000024.1"/>
</dbReference>
<dbReference type="OrthoDB" id="9801228at2"/>
<gene>
    <name evidence="2" type="ORF">CLG94_10135</name>
</gene>
<dbReference type="EMBL" id="NVQC01000024">
    <property type="protein sequence ID" value="PTL35417.1"/>
    <property type="molecule type" value="Genomic_DNA"/>
</dbReference>
<sequence length="100" mass="10676">MITLTESAATKVADLLKTQENSEEGLRVRVIGGGCSGLSYEMEFDHPQAADQVFETNGVKVLVDPQSYTYLAGSEIDYIDGLQGAGFSLKNPNPKADCGC</sequence>
<feature type="domain" description="Core" evidence="1">
    <location>
        <begin position="2"/>
        <end position="100"/>
    </location>
</feature>
<keyword evidence="3" id="KW-1185">Reference proteome</keyword>
<dbReference type="Pfam" id="PF01521">
    <property type="entry name" value="Fe-S_biosyn"/>
    <property type="match status" value="1"/>
</dbReference>
<evidence type="ECO:0000313" key="2">
    <source>
        <dbReference type="EMBL" id="PTL35417.1"/>
    </source>
</evidence>
<dbReference type="GO" id="GO:0051537">
    <property type="term" value="F:2 iron, 2 sulfur cluster binding"/>
    <property type="evidence" value="ECO:0007669"/>
    <property type="project" value="TreeGrafter"/>
</dbReference>
<organism evidence="2 3">
    <name type="scientific">Candidatus Methylomirabilis limnetica</name>
    <dbReference type="NCBI Taxonomy" id="2033718"/>
    <lineage>
        <taxon>Bacteria</taxon>
        <taxon>Candidatus Methylomirabilota</taxon>
        <taxon>Candidatus Methylomirabilia</taxon>
        <taxon>Candidatus Methylomirabilales</taxon>
        <taxon>Candidatus Methylomirabilaceae</taxon>
        <taxon>Candidatus Methylomirabilis</taxon>
    </lineage>
</organism>
<dbReference type="GO" id="GO:0016226">
    <property type="term" value="P:iron-sulfur cluster assembly"/>
    <property type="evidence" value="ECO:0007669"/>
    <property type="project" value="InterPro"/>
</dbReference>
<evidence type="ECO:0000313" key="3">
    <source>
        <dbReference type="Proteomes" id="UP000241436"/>
    </source>
</evidence>
<name>A0A2T4TWD0_9BACT</name>
<dbReference type="GO" id="GO:0051539">
    <property type="term" value="F:4 iron, 4 sulfur cluster binding"/>
    <property type="evidence" value="ECO:0007669"/>
    <property type="project" value="TreeGrafter"/>
</dbReference>
<dbReference type="InterPro" id="IPR016092">
    <property type="entry name" value="ATAP"/>
</dbReference>
<dbReference type="AlphaFoldDB" id="A0A2T4TWD0"/>
<dbReference type="PANTHER" id="PTHR43011">
    <property type="entry name" value="IRON-SULFUR CLUSTER ASSEMBLY 2 HOMOLOG, MITOCHONDRIAL"/>
    <property type="match status" value="1"/>
</dbReference>
<dbReference type="NCBIfam" id="TIGR00049">
    <property type="entry name" value="iron-sulfur cluster assembly accessory protein"/>
    <property type="match status" value="1"/>
</dbReference>
<dbReference type="InterPro" id="IPR035903">
    <property type="entry name" value="HesB-like_dom_sf"/>
</dbReference>
<dbReference type="GO" id="GO:0005506">
    <property type="term" value="F:iron ion binding"/>
    <property type="evidence" value="ECO:0007669"/>
    <property type="project" value="TreeGrafter"/>
</dbReference>
<reference evidence="3" key="2">
    <citation type="journal article" date="2018" name="Environ. Microbiol.">
        <title>Bloom of a denitrifying methanotroph, 'Candidatus Methylomirabilis limnetica', in a deep stratified lake.</title>
        <authorList>
            <person name="Graf J.S."/>
            <person name="Mayr M.J."/>
            <person name="Marchant H.K."/>
            <person name="Tienken D."/>
            <person name="Hach P.F."/>
            <person name="Brand A."/>
            <person name="Schubert C.J."/>
            <person name="Kuypers M.M."/>
            <person name="Milucka J."/>
        </authorList>
    </citation>
    <scope>NUCLEOTIDE SEQUENCE [LARGE SCALE GENOMIC DNA]</scope>
    <source>
        <strain evidence="3">Zug</strain>
    </source>
</reference>
<dbReference type="Proteomes" id="UP000241436">
    <property type="component" value="Unassembled WGS sequence"/>
</dbReference>
<dbReference type="PANTHER" id="PTHR43011:SF1">
    <property type="entry name" value="IRON-SULFUR CLUSTER ASSEMBLY 2 HOMOLOG, MITOCHONDRIAL"/>
    <property type="match status" value="1"/>
</dbReference>
<protein>
    <submittedName>
        <fullName evidence="2">Iron-sulfur cluster assembly accessory protein</fullName>
    </submittedName>
</protein>
<dbReference type="SUPFAM" id="SSF89360">
    <property type="entry name" value="HesB-like domain"/>
    <property type="match status" value="1"/>
</dbReference>